<evidence type="ECO:0000259" key="5">
    <source>
        <dbReference type="PROSITE" id="PS50977"/>
    </source>
</evidence>
<evidence type="ECO:0000256" key="1">
    <source>
        <dbReference type="ARBA" id="ARBA00023015"/>
    </source>
</evidence>
<proteinExistence type="predicted"/>
<name>A0ABU0H8L3_9HYPH</name>
<feature type="domain" description="HTH tetR-type" evidence="5">
    <location>
        <begin position="12"/>
        <end position="72"/>
    </location>
</feature>
<dbReference type="InterPro" id="IPR001647">
    <property type="entry name" value="HTH_TetR"/>
</dbReference>
<dbReference type="SUPFAM" id="SSF46689">
    <property type="entry name" value="Homeodomain-like"/>
    <property type="match status" value="1"/>
</dbReference>
<evidence type="ECO:0000256" key="2">
    <source>
        <dbReference type="ARBA" id="ARBA00023125"/>
    </source>
</evidence>
<evidence type="ECO:0000313" key="7">
    <source>
        <dbReference type="Proteomes" id="UP001241603"/>
    </source>
</evidence>
<comment type="caution">
    <text evidence="6">The sequence shown here is derived from an EMBL/GenBank/DDBJ whole genome shotgun (WGS) entry which is preliminary data.</text>
</comment>
<dbReference type="InterPro" id="IPR009057">
    <property type="entry name" value="Homeodomain-like_sf"/>
</dbReference>
<dbReference type="PROSITE" id="PS50977">
    <property type="entry name" value="HTH_TETR_2"/>
    <property type="match status" value="1"/>
</dbReference>
<keyword evidence="7" id="KW-1185">Reference proteome</keyword>
<dbReference type="InterPro" id="IPR050109">
    <property type="entry name" value="HTH-type_TetR-like_transc_reg"/>
</dbReference>
<dbReference type="RefSeq" id="WP_266349553.1">
    <property type="nucleotide sequence ID" value="NZ_JAPKNG010000004.1"/>
</dbReference>
<dbReference type="Proteomes" id="UP001241603">
    <property type="component" value="Unassembled WGS sequence"/>
</dbReference>
<evidence type="ECO:0000256" key="3">
    <source>
        <dbReference type="ARBA" id="ARBA00023163"/>
    </source>
</evidence>
<protein>
    <submittedName>
        <fullName evidence="6">AcrR family transcriptional regulator</fullName>
    </submittedName>
</protein>
<dbReference type="PANTHER" id="PTHR30055">
    <property type="entry name" value="HTH-TYPE TRANSCRIPTIONAL REGULATOR RUTR"/>
    <property type="match status" value="1"/>
</dbReference>
<dbReference type="Pfam" id="PF00440">
    <property type="entry name" value="TetR_N"/>
    <property type="match status" value="1"/>
</dbReference>
<sequence>MPNLTMACARRTNSRADILAAAEAVIGKHGSAALTIDAVAHEAGRSKGGVLYHFPSKENLVDALIDRSIAEIEHMMVDLQATLRKTRNLRPVACQQQLEGMPQSPHAVALVAMSNVEVRQAYRARLADMAQRQITAGVPRALMNDGLILLFGILGLRLLDISLFQPDPVEGQRARVGRGPSPDHA</sequence>
<keyword evidence="2 4" id="KW-0238">DNA-binding</keyword>
<organism evidence="6 7">
    <name type="scientific">Kaistia dalseonensis</name>
    <dbReference type="NCBI Taxonomy" id="410840"/>
    <lineage>
        <taxon>Bacteria</taxon>
        <taxon>Pseudomonadati</taxon>
        <taxon>Pseudomonadota</taxon>
        <taxon>Alphaproteobacteria</taxon>
        <taxon>Hyphomicrobiales</taxon>
        <taxon>Kaistiaceae</taxon>
        <taxon>Kaistia</taxon>
    </lineage>
</organism>
<accession>A0ABU0H8L3</accession>
<feature type="DNA-binding region" description="H-T-H motif" evidence="4">
    <location>
        <begin position="35"/>
        <end position="54"/>
    </location>
</feature>
<dbReference type="Gene3D" id="1.10.357.10">
    <property type="entry name" value="Tetracycline Repressor, domain 2"/>
    <property type="match status" value="1"/>
</dbReference>
<keyword evidence="1" id="KW-0805">Transcription regulation</keyword>
<dbReference type="EMBL" id="JAUSVO010000004">
    <property type="protein sequence ID" value="MDQ0438651.1"/>
    <property type="molecule type" value="Genomic_DNA"/>
</dbReference>
<evidence type="ECO:0000256" key="4">
    <source>
        <dbReference type="PROSITE-ProRule" id="PRU00335"/>
    </source>
</evidence>
<dbReference type="PRINTS" id="PR00455">
    <property type="entry name" value="HTHTETR"/>
</dbReference>
<gene>
    <name evidence="6" type="ORF">QO014_003046</name>
</gene>
<reference evidence="6 7" key="1">
    <citation type="submission" date="2023-07" db="EMBL/GenBank/DDBJ databases">
        <title>Genomic Encyclopedia of Type Strains, Phase IV (KMG-IV): sequencing the most valuable type-strain genomes for metagenomic binning, comparative biology and taxonomic classification.</title>
        <authorList>
            <person name="Goeker M."/>
        </authorList>
    </citation>
    <scope>NUCLEOTIDE SEQUENCE [LARGE SCALE GENOMIC DNA]</scope>
    <source>
        <strain evidence="6 7">B6-8</strain>
    </source>
</reference>
<evidence type="ECO:0000313" key="6">
    <source>
        <dbReference type="EMBL" id="MDQ0438651.1"/>
    </source>
</evidence>
<dbReference type="PANTHER" id="PTHR30055:SF234">
    <property type="entry name" value="HTH-TYPE TRANSCRIPTIONAL REGULATOR BETI"/>
    <property type="match status" value="1"/>
</dbReference>
<keyword evidence="3" id="KW-0804">Transcription</keyword>